<dbReference type="EMBL" id="UINC01000241">
    <property type="protein sequence ID" value="SUZ51817.1"/>
    <property type="molecule type" value="Genomic_DNA"/>
</dbReference>
<proteinExistence type="predicted"/>
<organism evidence="1">
    <name type="scientific">marine metagenome</name>
    <dbReference type="NCBI Taxonomy" id="408172"/>
    <lineage>
        <taxon>unclassified sequences</taxon>
        <taxon>metagenomes</taxon>
        <taxon>ecological metagenomes</taxon>
    </lineage>
</organism>
<dbReference type="Gene3D" id="2.120.10.10">
    <property type="match status" value="2"/>
</dbReference>
<evidence type="ECO:0000313" key="1">
    <source>
        <dbReference type="EMBL" id="SUZ51817.1"/>
    </source>
</evidence>
<protein>
    <recommendedName>
        <fullName evidence="2">Exo-alpha-sialidase</fullName>
    </recommendedName>
</protein>
<evidence type="ECO:0008006" key="2">
    <source>
        <dbReference type="Google" id="ProtNLM"/>
    </source>
</evidence>
<dbReference type="CDD" id="cd15482">
    <property type="entry name" value="Sialidase_non-viral"/>
    <property type="match status" value="1"/>
</dbReference>
<accession>A0A381NBC3</accession>
<dbReference type="PROSITE" id="PS51257">
    <property type="entry name" value="PROKAR_LIPOPROTEIN"/>
    <property type="match status" value="1"/>
</dbReference>
<dbReference type="SUPFAM" id="SSF50939">
    <property type="entry name" value="Sialidases"/>
    <property type="match status" value="1"/>
</dbReference>
<sequence>MIRTLPVTCVTLLFLLPTLAGCLEPEDNRTYLPELTLFDFDQPQPVTTWYHYPGTVAEPWAVDATNPSAVLEANITPNLIGNNVPYFTNATYYGAGYDTFEPTIGITSSGAIFFTSWNGAGDGTHIIRSLDQGQTWEDVGPFLGGGDDGPGQTANSNDPYIYVDKFTDKLVKFDMHALTVVNVEYSTNDGQTWSTPFPTHGYAVPQDHQSIASMPHSNAISGEVVYVYCINTGSPAAGPQCSRSIDGGHTWDAQRIGYPLGTPQCSGLHGHVAGGVYGAVYRGNPSCDGPAVYRSLDGGSIWTEHTITTEVGMQDGWHAHEVAAAVDDEGNVHATWIGNDLFPWYAYSRDQGGTWSDPMMVAAPGVKETGFPTIFAGSEGRVVVGYIGEVNDIETNASNSGWSGYMAIMTDAFAEHPLITSVAVNHPDDPLDITSDCGNVRCGGFGDFIDVEIDDEGRPWIALAHNAAGFEEAVIGTLMEGPTLYGDEITYLPVLPVGGSSTLKMG</sequence>
<gene>
    <name evidence="1" type="ORF">METZ01_LOCUS4671</name>
</gene>
<dbReference type="AlphaFoldDB" id="A0A381NBC3"/>
<dbReference type="InterPro" id="IPR036278">
    <property type="entry name" value="Sialidase_sf"/>
</dbReference>
<name>A0A381NBC3_9ZZZZ</name>
<reference evidence="1" key="1">
    <citation type="submission" date="2018-05" db="EMBL/GenBank/DDBJ databases">
        <authorList>
            <person name="Lanie J.A."/>
            <person name="Ng W.-L."/>
            <person name="Kazmierczak K.M."/>
            <person name="Andrzejewski T.M."/>
            <person name="Davidsen T.M."/>
            <person name="Wayne K.J."/>
            <person name="Tettelin H."/>
            <person name="Glass J.I."/>
            <person name="Rusch D."/>
            <person name="Podicherti R."/>
            <person name="Tsui H.-C.T."/>
            <person name="Winkler M.E."/>
        </authorList>
    </citation>
    <scope>NUCLEOTIDE SEQUENCE</scope>
</reference>